<name>A0A0F8XCJ9_9ZZZZ</name>
<dbReference type="AlphaFoldDB" id="A0A0F8XCJ9"/>
<gene>
    <name evidence="1" type="ORF">LCGC14_2959730</name>
</gene>
<sequence>MQKTLLLASAMLLFSQPKNAAAQNCITGEGNIFNETVLIGLNAINTLDADDRIVAYASAGCIGSSSPMISNPDQTAIALTIWQDDDLTPEIDGLLPGEAFRIYAEKPNGTILPLVFSKPHEPDGIFEAIYSAFDTTMTAFLDSLEAELITMETTFDLLVLSFENDLQLSRDSSNVWETRAYANRASRDSLQVIVNSFPDAAEVQDLRDDLADANTRIAFLEGDLVAANGRVSGLLNAFRNFLNRMRNR</sequence>
<comment type="caution">
    <text evidence="1">The sequence shown here is derived from an EMBL/GenBank/DDBJ whole genome shotgun (WGS) entry which is preliminary data.</text>
</comment>
<protein>
    <submittedName>
        <fullName evidence="1">Uncharacterized protein</fullName>
    </submittedName>
</protein>
<accession>A0A0F8XCJ9</accession>
<dbReference type="EMBL" id="LAZR01059874">
    <property type="protein sequence ID" value="KKK66872.1"/>
    <property type="molecule type" value="Genomic_DNA"/>
</dbReference>
<proteinExistence type="predicted"/>
<organism evidence="1">
    <name type="scientific">marine sediment metagenome</name>
    <dbReference type="NCBI Taxonomy" id="412755"/>
    <lineage>
        <taxon>unclassified sequences</taxon>
        <taxon>metagenomes</taxon>
        <taxon>ecological metagenomes</taxon>
    </lineage>
</organism>
<evidence type="ECO:0000313" key="1">
    <source>
        <dbReference type="EMBL" id="KKK66872.1"/>
    </source>
</evidence>
<reference evidence="1" key="1">
    <citation type="journal article" date="2015" name="Nature">
        <title>Complex archaea that bridge the gap between prokaryotes and eukaryotes.</title>
        <authorList>
            <person name="Spang A."/>
            <person name="Saw J.H."/>
            <person name="Jorgensen S.L."/>
            <person name="Zaremba-Niedzwiedzka K."/>
            <person name="Martijn J."/>
            <person name="Lind A.E."/>
            <person name="van Eijk R."/>
            <person name="Schleper C."/>
            <person name="Guy L."/>
            <person name="Ettema T.J."/>
        </authorList>
    </citation>
    <scope>NUCLEOTIDE SEQUENCE</scope>
</reference>